<evidence type="ECO:0000256" key="14">
    <source>
        <dbReference type="ARBA" id="ARBA00041063"/>
    </source>
</evidence>
<dbReference type="GO" id="GO:0006633">
    <property type="term" value="P:fatty acid biosynthetic process"/>
    <property type="evidence" value="ECO:0007669"/>
    <property type="project" value="UniProtKB-KW"/>
</dbReference>
<dbReference type="Gene3D" id="3.40.50.720">
    <property type="entry name" value="NAD(P)-binding Rossmann-like Domain"/>
    <property type="match status" value="1"/>
</dbReference>
<accession>A0A485CI01</accession>
<comment type="pathway">
    <text evidence="2">Lipid metabolism.</text>
</comment>
<sequence length="55" mass="5780">MRCLKIRRAGILAQVPAGRLGDAKEIASAVAFLASDEAGYISGETLHVNGGMYMV</sequence>
<comment type="function">
    <text evidence="11">Participates in chain elongation of fatty acids. Catalyzes the reduction of trans-2-enoyl-CoAs of varying chain lengths from 6:1 to 16:1, having maximum activity with 10:1 CoA. Has no 2,4-dienoyl-CoA reductase activity.</text>
</comment>
<evidence type="ECO:0000313" key="21">
    <source>
        <dbReference type="EMBL" id="VFS84228.1"/>
    </source>
</evidence>
<comment type="catalytic activity">
    <reaction evidence="20">
        <text>(2E)-octenoyl-CoA + NADPH + H(+) = octanoyl-CoA + NADP(+)</text>
        <dbReference type="Rhea" id="RHEA:44952"/>
        <dbReference type="ChEBI" id="CHEBI:15378"/>
        <dbReference type="ChEBI" id="CHEBI:57386"/>
        <dbReference type="ChEBI" id="CHEBI:57783"/>
        <dbReference type="ChEBI" id="CHEBI:58349"/>
        <dbReference type="ChEBI" id="CHEBI:62242"/>
    </reaction>
    <physiologicalReaction direction="left-to-right" evidence="20">
        <dbReference type="Rhea" id="RHEA:44953"/>
    </physiologicalReaction>
</comment>
<evidence type="ECO:0000256" key="5">
    <source>
        <dbReference type="ARBA" id="ARBA00022832"/>
    </source>
</evidence>
<evidence type="ECO:0000256" key="4">
    <source>
        <dbReference type="ARBA" id="ARBA00022553"/>
    </source>
</evidence>
<evidence type="ECO:0000256" key="7">
    <source>
        <dbReference type="ARBA" id="ARBA00023002"/>
    </source>
</evidence>
<keyword evidence="3" id="KW-0444">Lipid biosynthesis</keyword>
<evidence type="ECO:0000256" key="9">
    <source>
        <dbReference type="ARBA" id="ARBA00023140"/>
    </source>
</evidence>
<keyword evidence="7 21" id="KW-0560">Oxidoreductase</keyword>
<dbReference type="AlphaFoldDB" id="A0A485CI01"/>
<dbReference type="EMBL" id="CAADJE010000027">
    <property type="protein sequence ID" value="VFS84228.1"/>
    <property type="molecule type" value="Genomic_DNA"/>
</dbReference>
<comment type="subcellular location">
    <subcellularLocation>
        <location evidence="1">Peroxisome</location>
    </subcellularLocation>
</comment>
<dbReference type="PANTHER" id="PTHR24317">
    <property type="entry name" value="PEROXISOMAL TRANS-2-ENOYL-COA REDUCTASE"/>
    <property type="match status" value="1"/>
</dbReference>
<keyword evidence="8" id="KW-0443">Lipid metabolism</keyword>
<evidence type="ECO:0000256" key="10">
    <source>
        <dbReference type="ARBA" id="ARBA00023160"/>
    </source>
</evidence>
<keyword evidence="6" id="KW-0521">NADP</keyword>
<name>A0A485CI01_RAOPL</name>
<evidence type="ECO:0000256" key="11">
    <source>
        <dbReference type="ARBA" id="ARBA00037124"/>
    </source>
</evidence>
<evidence type="ECO:0000256" key="17">
    <source>
        <dbReference type="ARBA" id="ARBA00049108"/>
    </source>
</evidence>
<comment type="subunit">
    <text evidence="12">Interacts with PEX5, probably required to target it into peroxisomes.</text>
</comment>
<evidence type="ECO:0000256" key="6">
    <source>
        <dbReference type="ARBA" id="ARBA00022857"/>
    </source>
</evidence>
<evidence type="ECO:0000256" key="19">
    <source>
        <dbReference type="ARBA" id="ARBA00049386"/>
    </source>
</evidence>
<evidence type="ECO:0000256" key="1">
    <source>
        <dbReference type="ARBA" id="ARBA00004275"/>
    </source>
</evidence>
<evidence type="ECO:0000256" key="3">
    <source>
        <dbReference type="ARBA" id="ARBA00022516"/>
    </source>
</evidence>
<keyword evidence="10" id="KW-0275">Fatty acid biosynthesis</keyword>
<evidence type="ECO:0000256" key="16">
    <source>
        <dbReference type="ARBA" id="ARBA00048686"/>
    </source>
</evidence>
<evidence type="ECO:0000256" key="20">
    <source>
        <dbReference type="ARBA" id="ARBA00049559"/>
    </source>
</evidence>
<dbReference type="EC" id="1.3.1.38" evidence="13"/>
<protein>
    <recommendedName>
        <fullName evidence="14">Peroxisomal trans-2-enoyl-CoA reductase</fullName>
        <ecNumber evidence="13">1.3.1.38</ecNumber>
    </recommendedName>
</protein>
<dbReference type="InterPro" id="IPR036291">
    <property type="entry name" value="NAD(P)-bd_dom_sf"/>
</dbReference>
<reference evidence="21 22" key="1">
    <citation type="submission" date="2019-03" db="EMBL/GenBank/DDBJ databases">
        <authorList>
            <consortium name="Pathogen Informatics"/>
        </authorList>
    </citation>
    <scope>NUCLEOTIDE SEQUENCE [LARGE SCALE GENOMIC DNA]</scope>
    <source>
        <strain evidence="21 22">NCTC12998</strain>
    </source>
</reference>
<dbReference type="Proteomes" id="UP000345637">
    <property type="component" value="Unassembled WGS sequence"/>
</dbReference>
<keyword evidence="4" id="KW-0597">Phosphoprotein</keyword>
<dbReference type="GO" id="GO:0019166">
    <property type="term" value="F:trans-2-enoyl-CoA reductase (NADPH) activity"/>
    <property type="evidence" value="ECO:0007669"/>
    <property type="project" value="UniProtKB-EC"/>
</dbReference>
<comment type="catalytic activity">
    <reaction evidence="19">
        <text>(2E)-decenoyl-CoA + NADPH + H(+) = decanoyl-CoA + NADP(+)</text>
        <dbReference type="Rhea" id="RHEA:44960"/>
        <dbReference type="ChEBI" id="CHEBI:15378"/>
        <dbReference type="ChEBI" id="CHEBI:57783"/>
        <dbReference type="ChEBI" id="CHEBI:58349"/>
        <dbReference type="ChEBI" id="CHEBI:61406"/>
        <dbReference type="ChEBI" id="CHEBI:61430"/>
    </reaction>
    <physiologicalReaction direction="left-to-right" evidence="19">
        <dbReference type="Rhea" id="RHEA:44961"/>
    </physiologicalReaction>
</comment>
<comment type="catalytic activity">
    <reaction evidence="16">
        <text>(2E)-tetradecenoyl-CoA + NADPH + H(+) = tetradecanoyl-CoA + NADP(+)</text>
        <dbReference type="Rhea" id="RHEA:44968"/>
        <dbReference type="ChEBI" id="CHEBI:15378"/>
        <dbReference type="ChEBI" id="CHEBI:57385"/>
        <dbReference type="ChEBI" id="CHEBI:57783"/>
        <dbReference type="ChEBI" id="CHEBI:58349"/>
        <dbReference type="ChEBI" id="CHEBI:61405"/>
    </reaction>
    <physiologicalReaction direction="left-to-right" evidence="16">
        <dbReference type="Rhea" id="RHEA:44969"/>
    </physiologicalReaction>
</comment>
<evidence type="ECO:0000256" key="12">
    <source>
        <dbReference type="ARBA" id="ARBA00038622"/>
    </source>
</evidence>
<dbReference type="PANTHER" id="PTHR24317:SF7">
    <property type="entry name" value="PEROXISOMAL TRANS-2-ENOYL-COA REDUCTASE"/>
    <property type="match status" value="1"/>
</dbReference>
<dbReference type="InterPro" id="IPR002347">
    <property type="entry name" value="SDR_fam"/>
</dbReference>
<evidence type="ECO:0000313" key="22">
    <source>
        <dbReference type="Proteomes" id="UP000345637"/>
    </source>
</evidence>
<evidence type="ECO:0000256" key="13">
    <source>
        <dbReference type="ARBA" id="ARBA00038849"/>
    </source>
</evidence>
<evidence type="ECO:0000256" key="8">
    <source>
        <dbReference type="ARBA" id="ARBA00023098"/>
    </source>
</evidence>
<dbReference type="SUPFAM" id="SSF51735">
    <property type="entry name" value="NAD(P)-binding Rossmann-fold domains"/>
    <property type="match status" value="1"/>
</dbReference>
<keyword evidence="5" id="KW-0276">Fatty acid metabolism</keyword>
<comment type="catalytic activity">
    <reaction evidence="18">
        <text>a (2E)-enoyl-CoA + NADPH + H(+) = a 2,3-saturated acyl-CoA + NADP(+)</text>
        <dbReference type="Rhea" id="RHEA:33763"/>
        <dbReference type="ChEBI" id="CHEBI:15378"/>
        <dbReference type="ChEBI" id="CHEBI:57783"/>
        <dbReference type="ChEBI" id="CHEBI:58349"/>
        <dbReference type="ChEBI" id="CHEBI:58856"/>
        <dbReference type="ChEBI" id="CHEBI:65111"/>
        <dbReference type="EC" id="1.3.1.38"/>
    </reaction>
    <physiologicalReaction direction="left-to-right" evidence="18">
        <dbReference type="Rhea" id="RHEA:33764"/>
    </physiologicalReaction>
</comment>
<evidence type="ECO:0000256" key="15">
    <source>
        <dbReference type="ARBA" id="ARBA00047570"/>
    </source>
</evidence>
<evidence type="ECO:0000256" key="18">
    <source>
        <dbReference type="ARBA" id="ARBA00049251"/>
    </source>
</evidence>
<comment type="catalytic activity">
    <reaction evidence="17">
        <text>(2E)-hexenoyl-CoA + NADPH + H(+) = hexanoyl-CoA + NADP(+)</text>
        <dbReference type="Rhea" id="RHEA:44956"/>
        <dbReference type="ChEBI" id="CHEBI:15378"/>
        <dbReference type="ChEBI" id="CHEBI:57783"/>
        <dbReference type="ChEBI" id="CHEBI:58349"/>
        <dbReference type="ChEBI" id="CHEBI:62077"/>
        <dbReference type="ChEBI" id="CHEBI:62620"/>
    </reaction>
    <physiologicalReaction direction="left-to-right" evidence="17">
        <dbReference type="Rhea" id="RHEA:44957"/>
    </physiologicalReaction>
</comment>
<comment type="catalytic activity">
    <reaction evidence="15">
        <text>(2E)-dodecenoyl-CoA + NADPH + H(+) = dodecanoyl-CoA + NADP(+)</text>
        <dbReference type="Rhea" id="RHEA:44964"/>
        <dbReference type="ChEBI" id="CHEBI:15378"/>
        <dbReference type="ChEBI" id="CHEBI:57330"/>
        <dbReference type="ChEBI" id="CHEBI:57375"/>
        <dbReference type="ChEBI" id="CHEBI:57783"/>
        <dbReference type="ChEBI" id="CHEBI:58349"/>
    </reaction>
    <physiologicalReaction direction="left-to-right" evidence="15">
        <dbReference type="Rhea" id="RHEA:44965"/>
    </physiologicalReaction>
</comment>
<dbReference type="InterPro" id="IPR052388">
    <property type="entry name" value="Peroxisomal_t2-enoyl-CoA_red"/>
</dbReference>
<keyword evidence="9" id="KW-0576">Peroxisome</keyword>
<proteinExistence type="predicted"/>
<gene>
    <name evidence="21" type="primary">fabG_11</name>
    <name evidence="21" type="ORF">NCTC12998_05889</name>
</gene>
<dbReference type="Pfam" id="PF13561">
    <property type="entry name" value="adh_short_C2"/>
    <property type="match status" value="1"/>
</dbReference>
<evidence type="ECO:0000256" key="2">
    <source>
        <dbReference type="ARBA" id="ARBA00005189"/>
    </source>
</evidence>
<organism evidence="21 22">
    <name type="scientific">Raoultella planticola</name>
    <name type="common">Klebsiella planticola</name>
    <dbReference type="NCBI Taxonomy" id="575"/>
    <lineage>
        <taxon>Bacteria</taxon>
        <taxon>Pseudomonadati</taxon>
        <taxon>Pseudomonadota</taxon>
        <taxon>Gammaproteobacteria</taxon>
        <taxon>Enterobacterales</taxon>
        <taxon>Enterobacteriaceae</taxon>
        <taxon>Klebsiella/Raoultella group</taxon>
        <taxon>Raoultella</taxon>
    </lineage>
</organism>